<dbReference type="RefSeq" id="WP_145192913.1">
    <property type="nucleotide sequence ID" value="NZ_CP036266.1"/>
</dbReference>
<organism evidence="1 2">
    <name type="scientific">Gimesia chilikensis</name>
    <dbReference type="NCBI Taxonomy" id="2605989"/>
    <lineage>
        <taxon>Bacteria</taxon>
        <taxon>Pseudomonadati</taxon>
        <taxon>Planctomycetota</taxon>
        <taxon>Planctomycetia</taxon>
        <taxon>Planctomycetales</taxon>
        <taxon>Planctomycetaceae</taxon>
        <taxon>Gimesia</taxon>
    </lineage>
</organism>
<gene>
    <name evidence="1" type="ORF">HG66A1_61570</name>
</gene>
<accession>A0A517PY65</accession>
<keyword evidence="2" id="KW-1185">Reference proteome</keyword>
<dbReference type="AlphaFoldDB" id="A0A517PY65"/>
<reference evidence="1 2" key="1">
    <citation type="submission" date="2019-02" db="EMBL/GenBank/DDBJ databases">
        <title>Deep-cultivation of Planctomycetes and their phenomic and genomic characterization uncovers novel biology.</title>
        <authorList>
            <person name="Wiegand S."/>
            <person name="Jogler M."/>
            <person name="Boedeker C."/>
            <person name="Pinto D."/>
            <person name="Vollmers J."/>
            <person name="Rivas-Marin E."/>
            <person name="Kohn T."/>
            <person name="Peeters S.H."/>
            <person name="Heuer A."/>
            <person name="Rast P."/>
            <person name="Oberbeckmann S."/>
            <person name="Bunk B."/>
            <person name="Jeske O."/>
            <person name="Meyerdierks A."/>
            <person name="Storesund J.E."/>
            <person name="Kallscheuer N."/>
            <person name="Luecker S."/>
            <person name="Lage O.M."/>
            <person name="Pohl T."/>
            <person name="Merkel B.J."/>
            <person name="Hornburger P."/>
            <person name="Mueller R.-W."/>
            <person name="Bruemmer F."/>
            <person name="Labrenz M."/>
            <person name="Spormann A.M."/>
            <person name="Op den Camp H."/>
            <person name="Overmann J."/>
            <person name="Amann R."/>
            <person name="Jetten M.S.M."/>
            <person name="Mascher T."/>
            <person name="Medema M.H."/>
            <person name="Devos D.P."/>
            <person name="Kaster A.-K."/>
            <person name="Ovreas L."/>
            <person name="Rohde M."/>
            <person name="Galperin M.Y."/>
            <person name="Jogler C."/>
        </authorList>
    </citation>
    <scope>NUCLEOTIDE SEQUENCE [LARGE SCALE GENOMIC DNA]</scope>
    <source>
        <strain evidence="1 2">HG66A1</strain>
    </source>
</reference>
<protein>
    <recommendedName>
        <fullName evidence="3">FHA domain-containing protein</fullName>
    </recommendedName>
</protein>
<evidence type="ECO:0008006" key="3">
    <source>
        <dbReference type="Google" id="ProtNLM"/>
    </source>
</evidence>
<evidence type="ECO:0000313" key="2">
    <source>
        <dbReference type="Proteomes" id="UP000320421"/>
    </source>
</evidence>
<dbReference type="CDD" id="cd00060">
    <property type="entry name" value="FHA"/>
    <property type="match status" value="1"/>
</dbReference>
<name>A0A517PY65_9PLAN</name>
<evidence type="ECO:0000313" key="1">
    <source>
        <dbReference type="EMBL" id="QDT24325.1"/>
    </source>
</evidence>
<proteinExistence type="predicted"/>
<dbReference type="OrthoDB" id="260494at2"/>
<dbReference type="Proteomes" id="UP000320421">
    <property type="component" value="Chromosome"/>
</dbReference>
<sequence length="222" mass="24489">MGFFSPTSRDDRQSAAPTDAGTNYLLWIDGVGTWLVYLQETLRIGGPGKPGSSSPLRSEWADLALLSNLSRHHATITRSGESYYLEAHAPVLCQERPVNDRVLLSDRATLKLNQDTILSFTQPTALSTSACLEFTSFHQPQQRLDGIVLMADNCLLGATGENHIVCKNWPGSVVIYRQGDQVLCRSRQEIYVNEEPASQGAVLTPGCLVSGPELRFRWEVIV</sequence>
<dbReference type="EMBL" id="CP036266">
    <property type="protein sequence ID" value="QDT24325.1"/>
    <property type="molecule type" value="Genomic_DNA"/>
</dbReference>